<dbReference type="PRINTS" id="PR00237">
    <property type="entry name" value="GPCRRHODOPSN"/>
</dbReference>
<dbReference type="InterPro" id="IPR000276">
    <property type="entry name" value="GPCR_Rhodpsn"/>
</dbReference>
<evidence type="ECO:0000259" key="10">
    <source>
        <dbReference type="PROSITE" id="PS50262"/>
    </source>
</evidence>
<evidence type="ECO:0000256" key="6">
    <source>
        <dbReference type="ARBA" id="ARBA00023170"/>
    </source>
</evidence>
<comment type="subcellular location">
    <subcellularLocation>
        <location evidence="1">Membrane</location>
        <topology evidence="1">Multi-pass membrane protein</topology>
    </subcellularLocation>
</comment>
<feature type="transmembrane region" description="Helical" evidence="9">
    <location>
        <begin position="220"/>
        <end position="241"/>
    </location>
</feature>
<evidence type="ECO:0000313" key="12">
    <source>
        <dbReference type="Proteomes" id="UP000288216"/>
    </source>
</evidence>
<keyword evidence="2 9" id="KW-0812">Transmembrane</keyword>
<dbReference type="GO" id="GO:0004930">
    <property type="term" value="F:G protein-coupled receptor activity"/>
    <property type="evidence" value="ECO:0007669"/>
    <property type="project" value="UniProtKB-KW"/>
</dbReference>
<accession>A0A401QJG9</accession>
<evidence type="ECO:0000256" key="9">
    <source>
        <dbReference type="SAM" id="Phobius"/>
    </source>
</evidence>
<dbReference type="AlphaFoldDB" id="A0A401QJG9"/>
<feature type="transmembrane region" description="Helical" evidence="9">
    <location>
        <begin position="178"/>
        <end position="200"/>
    </location>
</feature>
<name>A0A401QJG9_SCYTO</name>
<keyword evidence="4" id="KW-0297">G-protein coupled receptor</keyword>
<evidence type="ECO:0000256" key="2">
    <source>
        <dbReference type="ARBA" id="ARBA00022692"/>
    </source>
</evidence>
<keyword evidence="7" id="KW-0325">Glycoprotein</keyword>
<comment type="caution">
    <text evidence="11">The sequence shown here is derived from an EMBL/GenBank/DDBJ whole genome shotgun (WGS) entry which is preliminary data.</text>
</comment>
<dbReference type="GO" id="GO:0035025">
    <property type="term" value="P:positive regulation of Rho protein signal transduction"/>
    <property type="evidence" value="ECO:0007669"/>
    <property type="project" value="TreeGrafter"/>
</dbReference>
<keyword evidence="12" id="KW-1185">Reference proteome</keyword>
<feature type="transmembrane region" description="Helical" evidence="9">
    <location>
        <begin position="53"/>
        <end position="71"/>
    </location>
</feature>
<gene>
    <name evidence="11" type="ORF">scyTo_0026260</name>
</gene>
<dbReference type="GO" id="GO:0005886">
    <property type="term" value="C:plasma membrane"/>
    <property type="evidence" value="ECO:0007669"/>
    <property type="project" value="TreeGrafter"/>
</dbReference>
<protein>
    <recommendedName>
        <fullName evidence="10">G-protein coupled receptors family 1 profile domain-containing protein</fullName>
    </recommendedName>
</protein>
<keyword evidence="6" id="KW-0675">Receptor</keyword>
<feature type="transmembrane region" description="Helical" evidence="9">
    <location>
        <begin position="20"/>
        <end position="41"/>
    </location>
</feature>
<dbReference type="OrthoDB" id="6069656at2759"/>
<dbReference type="Gene3D" id="1.20.1070.10">
    <property type="entry name" value="Rhodopsin 7-helix transmembrane proteins"/>
    <property type="match status" value="1"/>
</dbReference>
<proteinExistence type="predicted"/>
<reference evidence="11 12" key="1">
    <citation type="journal article" date="2018" name="Nat. Ecol. Evol.">
        <title>Shark genomes provide insights into elasmobranch evolution and the origin of vertebrates.</title>
        <authorList>
            <person name="Hara Y"/>
            <person name="Yamaguchi K"/>
            <person name="Onimaru K"/>
            <person name="Kadota M"/>
            <person name="Koyanagi M"/>
            <person name="Keeley SD"/>
            <person name="Tatsumi K"/>
            <person name="Tanaka K"/>
            <person name="Motone F"/>
            <person name="Kageyama Y"/>
            <person name="Nozu R"/>
            <person name="Adachi N"/>
            <person name="Nishimura O"/>
            <person name="Nakagawa R"/>
            <person name="Tanegashima C"/>
            <person name="Kiyatake I"/>
            <person name="Matsumoto R"/>
            <person name="Murakumo K"/>
            <person name="Nishida K"/>
            <person name="Terakita A"/>
            <person name="Kuratani S"/>
            <person name="Sato K"/>
            <person name="Hyodo S Kuraku.S."/>
        </authorList>
    </citation>
    <scope>NUCLEOTIDE SEQUENCE [LARGE SCALE GENOMIC DNA]</scope>
</reference>
<evidence type="ECO:0000256" key="7">
    <source>
        <dbReference type="ARBA" id="ARBA00023180"/>
    </source>
</evidence>
<keyword evidence="8" id="KW-0807">Transducer</keyword>
<dbReference type="PANTHER" id="PTHR24232">
    <property type="entry name" value="G-PROTEIN COUPLED RECEPTOR"/>
    <property type="match status" value="1"/>
</dbReference>
<dbReference type="SUPFAM" id="SSF81321">
    <property type="entry name" value="Family A G protein-coupled receptor-like"/>
    <property type="match status" value="1"/>
</dbReference>
<dbReference type="PANTHER" id="PTHR24232:SF112">
    <property type="entry name" value="LYSOPHOSPHATIDIC ACID RECEPTOR 6-LIKE"/>
    <property type="match status" value="1"/>
</dbReference>
<dbReference type="EMBL" id="BFAA01176336">
    <property type="protein sequence ID" value="GCB85530.1"/>
    <property type="molecule type" value="Genomic_DNA"/>
</dbReference>
<dbReference type="PROSITE" id="PS50262">
    <property type="entry name" value="G_PROTEIN_RECEP_F1_2"/>
    <property type="match status" value="1"/>
</dbReference>
<feature type="domain" description="G-protein coupled receptors family 1 profile" evidence="10">
    <location>
        <begin position="33"/>
        <end position="272"/>
    </location>
</feature>
<keyword evidence="3 9" id="KW-1133">Transmembrane helix</keyword>
<feature type="transmembrane region" description="Helical" evidence="9">
    <location>
        <begin position="128"/>
        <end position="149"/>
    </location>
</feature>
<keyword evidence="5 9" id="KW-0472">Membrane</keyword>
<evidence type="ECO:0000256" key="1">
    <source>
        <dbReference type="ARBA" id="ARBA00004141"/>
    </source>
</evidence>
<evidence type="ECO:0000313" key="11">
    <source>
        <dbReference type="EMBL" id="GCB85530.1"/>
    </source>
</evidence>
<dbReference type="CDD" id="cd14982">
    <property type="entry name" value="7tmA_purinoceptor-like"/>
    <property type="match status" value="1"/>
</dbReference>
<feature type="transmembrane region" description="Helical" evidence="9">
    <location>
        <begin position="91"/>
        <end position="116"/>
    </location>
</feature>
<evidence type="ECO:0000256" key="4">
    <source>
        <dbReference type="ARBA" id="ARBA00023040"/>
    </source>
</evidence>
<evidence type="ECO:0000256" key="8">
    <source>
        <dbReference type="ARBA" id="ARBA00023224"/>
    </source>
</evidence>
<dbReference type="Pfam" id="PF00001">
    <property type="entry name" value="7tm_1"/>
    <property type="match status" value="1"/>
</dbReference>
<organism evidence="11 12">
    <name type="scientific">Scyliorhinus torazame</name>
    <name type="common">Cloudy catshark</name>
    <name type="synonym">Catulus torazame</name>
    <dbReference type="NCBI Taxonomy" id="75743"/>
    <lineage>
        <taxon>Eukaryota</taxon>
        <taxon>Metazoa</taxon>
        <taxon>Chordata</taxon>
        <taxon>Craniata</taxon>
        <taxon>Vertebrata</taxon>
        <taxon>Chondrichthyes</taxon>
        <taxon>Elasmobranchii</taxon>
        <taxon>Galeomorphii</taxon>
        <taxon>Galeoidea</taxon>
        <taxon>Carcharhiniformes</taxon>
        <taxon>Scyliorhinidae</taxon>
        <taxon>Scyliorhinus</taxon>
    </lineage>
</organism>
<dbReference type="GO" id="GO:0007200">
    <property type="term" value="P:phospholipase C-activating G protein-coupled receptor signaling pathway"/>
    <property type="evidence" value="ECO:0007669"/>
    <property type="project" value="TreeGrafter"/>
</dbReference>
<dbReference type="InterPro" id="IPR017452">
    <property type="entry name" value="GPCR_Rhodpsn_7TM"/>
</dbReference>
<evidence type="ECO:0000256" key="5">
    <source>
        <dbReference type="ARBA" id="ARBA00023136"/>
    </source>
</evidence>
<dbReference type="Proteomes" id="UP000288216">
    <property type="component" value="Unassembled WGS sequence"/>
</dbReference>
<sequence length="324" mass="36634">MSNSANNSDSLTPPGKVVFTGLYGAIIVLGFFFNVVALWIFQHHIRVRSGTTVYMRNLAFADLLLVCFLPFRIADYYHLGNTWLCEVAVTIFLINMYTSIFFLTCISLDRCVATLLPLKVRIWQLHRVAPWVSGVVWLMTMSFSLPLYIKWKIKAPNGNNRTNCLQPLLLTKTVPLNITLSLGFGVPFLVQLTCSLLALVKVRKKCSSLALDARKTQMMILANFLVFAFCFLPYHLLLSVYNTLTSEQTGQQLFQATQLVASSNAVLDPLVYYFTTEAFQKTHLIRTVHNMVCCRCKTGDPVPTESCVERRETYKKTSSVELLA</sequence>
<evidence type="ECO:0000256" key="3">
    <source>
        <dbReference type="ARBA" id="ARBA00022989"/>
    </source>
</evidence>
<dbReference type="OMA" id="WLCEVAV"/>